<dbReference type="Gene3D" id="1.20.1070.10">
    <property type="entry name" value="Rhodopsin 7-helix transmembrane proteins"/>
    <property type="match status" value="1"/>
</dbReference>
<feature type="transmembrane region" description="Helical" evidence="6">
    <location>
        <begin position="136"/>
        <end position="153"/>
    </location>
</feature>
<dbReference type="InterPro" id="IPR019421">
    <property type="entry name" value="7TM_GPCR_serpentine_rcpt_Srd"/>
</dbReference>
<feature type="transmembrane region" description="Helical" evidence="6">
    <location>
        <begin position="94"/>
        <end position="116"/>
    </location>
</feature>
<evidence type="ECO:0000256" key="6">
    <source>
        <dbReference type="SAM" id="Phobius"/>
    </source>
</evidence>
<feature type="transmembrane region" description="Helical" evidence="6">
    <location>
        <begin position="191"/>
        <end position="210"/>
    </location>
</feature>
<dbReference type="GO" id="GO:0016020">
    <property type="term" value="C:membrane"/>
    <property type="evidence" value="ECO:0007669"/>
    <property type="project" value="UniProtKB-SubCell"/>
</dbReference>
<dbReference type="PANTHER" id="PTHR22945:SF33">
    <property type="entry name" value="SERPENTINE RECEPTOR CLASS DELTA-51"/>
    <property type="match status" value="1"/>
</dbReference>
<organism evidence="7 8">
    <name type="scientific">Caenorhabditis briggsae</name>
    <dbReference type="NCBI Taxonomy" id="6238"/>
    <lineage>
        <taxon>Eukaryota</taxon>
        <taxon>Metazoa</taxon>
        <taxon>Ecdysozoa</taxon>
        <taxon>Nematoda</taxon>
        <taxon>Chromadorea</taxon>
        <taxon>Rhabditida</taxon>
        <taxon>Rhabditina</taxon>
        <taxon>Rhabditomorpha</taxon>
        <taxon>Rhabditoidea</taxon>
        <taxon>Rhabditidae</taxon>
        <taxon>Peloderinae</taxon>
        <taxon>Caenorhabditis</taxon>
    </lineage>
</organism>
<name>A0AAE9FLE1_CAEBR</name>
<dbReference type="Proteomes" id="UP000829354">
    <property type="component" value="Chromosome X"/>
</dbReference>
<keyword evidence="8" id="KW-1185">Reference proteome</keyword>
<keyword evidence="4 6" id="KW-1133">Transmembrane helix</keyword>
<proteinExistence type="inferred from homology"/>
<dbReference type="SUPFAM" id="SSF81321">
    <property type="entry name" value="Family A G protein-coupled receptor-like"/>
    <property type="match status" value="1"/>
</dbReference>
<dbReference type="AlphaFoldDB" id="A0AAE9FLE1"/>
<evidence type="ECO:0000256" key="3">
    <source>
        <dbReference type="ARBA" id="ARBA00022692"/>
    </source>
</evidence>
<accession>A0AAE9FLE1</accession>
<evidence type="ECO:0000256" key="5">
    <source>
        <dbReference type="ARBA" id="ARBA00023136"/>
    </source>
</evidence>
<evidence type="ECO:0000256" key="1">
    <source>
        <dbReference type="ARBA" id="ARBA00004141"/>
    </source>
</evidence>
<feature type="transmembrane region" description="Helical" evidence="6">
    <location>
        <begin position="272"/>
        <end position="294"/>
    </location>
</feature>
<comment type="subcellular location">
    <subcellularLocation>
        <location evidence="1">Membrane</location>
        <topology evidence="1">Multi-pass membrane protein</topology>
    </subcellularLocation>
</comment>
<evidence type="ECO:0000256" key="2">
    <source>
        <dbReference type="ARBA" id="ARBA00009166"/>
    </source>
</evidence>
<reference evidence="7 8" key="1">
    <citation type="submission" date="2022-04" db="EMBL/GenBank/DDBJ databases">
        <title>Chromosome-level reference genomes for two strains of Caenorhabditis briggsae: an improved platform for comparative genomics.</title>
        <authorList>
            <person name="Stevens L."/>
            <person name="Andersen E."/>
        </authorList>
    </citation>
    <scope>NUCLEOTIDE SEQUENCE [LARGE SCALE GENOMIC DNA]</scope>
    <source>
        <strain evidence="7">VX34</strain>
        <tissue evidence="7">Whole-organism</tissue>
    </source>
</reference>
<evidence type="ECO:0000256" key="4">
    <source>
        <dbReference type="ARBA" id="ARBA00022989"/>
    </source>
</evidence>
<evidence type="ECO:0000313" key="7">
    <source>
        <dbReference type="EMBL" id="UMM44019.1"/>
    </source>
</evidence>
<comment type="similarity">
    <text evidence="2">Belongs to the nematode receptor-like protein srd family.</text>
</comment>
<keyword evidence="5 6" id="KW-0472">Membrane</keyword>
<dbReference type="Pfam" id="PF10317">
    <property type="entry name" value="7TM_GPCR_Srd"/>
    <property type="match status" value="2"/>
</dbReference>
<keyword evidence="3 6" id="KW-0812">Transmembrane</keyword>
<protein>
    <submittedName>
        <fullName evidence="7">Uncharacterized protein</fullName>
    </submittedName>
</protein>
<dbReference type="EMBL" id="CP092625">
    <property type="protein sequence ID" value="UMM44019.1"/>
    <property type="molecule type" value="Genomic_DNA"/>
</dbReference>
<feature type="transmembrane region" description="Helical" evidence="6">
    <location>
        <begin position="231"/>
        <end position="252"/>
    </location>
</feature>
<feature type="transmembrane region" description="Helical" evidence="6">
    <location>
        <begin position="46"/>
        <end position="66"/>
    </location>
</feature>
<gene>
    <name evidence="7" type="ORF">L5515_019298</name>
</gene>
<sequence>MMIEEMKLQLIYRAYYPISITLSLITNILLLFIMKTTRSALLKDMQYYLLNTAICEILVSASTFLAQCRPVANKSTLAVFCYGPCKHFGPNTCFFMFALVQASVVAASFSILLSFYYRYRLLQVHVKNARSHKKTIAIFSLLPTSMLIFQLFTESDFAIVEAETRALHPDYDYTNNSLIGFSNTKGVGGTISQISISLGVYSAPFIALYYKRKINKVITSNTSIQRIPVAYCKQLINGLLLQTMVPFVVYIPPFTYVLVSQFTDHSSLYAEYLLNTLGSFTAFINPLLTFYYVLPYRRALCKRVFKYFPSVSEEGTDITTYPATTNFHRRNTATTKVFNLFSPSDRQKIVNELTALHPSYDLDNYIILGFSEVKTVVASVNTAMIILGVYGTPFVALYFRSKILKILNTTKSYHSEKMTQTKSMIQVGFNLSPAFPPTAKQNHFRG</sequence>
<dbReference type="InterPro" id="IPR050920">
    <property type="entry name" value="Nematode_rcpt-like_delta"/>
</dbReference>
<feature type="transmembrane region" description="Helical" evidence="6">
    <location>
        <begin position="14"/>
        <end position="34"/>
    </location>
</feature>
<evidence type="ECO:0000313" key="8">
    <source>
        <dbReference type="Proteomes" id="UP000829354"/>
    </source>
</evidence>
<dbReference type="PANTHER" id="PTHR22945">
    <property type="entry name" value="SERPENTINE RECEPTOR, CLASS D DELTA"/>
    <property type="match status" value="1"/>
</dbReference>